<sequence>MCSNFRGKVEIAFVKDIHSVGGCDLSREDCFFSCLSFNHESSRLAAVQGEIRVGNAEQIRIYLGVKCSESHPTTKFYLLIDPLHSKQPNGGRGYLLALRVLMMRAAAGLGQGQGWKAGIDLPENEKETDADAKTEHREEGGNYPHKC</sequence>
<evidence type="ECO:0000313" key="2">
    <source>
        <dbReference type="EMBL" id="PAV89645.1"/>
    </source>
</evidence>
<accession>A0A2A2LUF1</accession>
<feature type="region of interest" description="Disordered" evidence="1">
    <location>
        <begin position="117"/>
        <end position="147"/>
    </location>
</feature>
<evidence type="ECO:0000256" key="1">
    <source>
        <dbReference type="SAM" id="MobiDB-lite"/>
    </source>
</evidence>
<comment type="caution">
    <text evidence="2">The sequence shown here is derived from an EMBL/GenBank/DDBJ whole genome shotgun (WGS) entry which is preliminary data.</text>
</comment>
<dbReference type="OrthoDB" id="6147534at2759"/>
<dbReference type="EMBL" id="LIAE01006434">
    <property type="protein sequence ID" value="PAV89645.1"/>
    <property type="molecule type" value="Genomic_DNA"/>
</dbReference>
<reference evidence="2 3" key="1">
    <citation type="journal article" date="2017" name="Curr. Biol.">
        <title>Genome architecture and evolution of a unichromosomal asexual nematode.</title>
        <authorList>
            <person name="Fradin H."/>
            <person name="Zegar C."/>
            <person name="Gutwein M."/>
            <person name="Lucas J."/>
            <person name="Kovtun M."/>
            <person name="Corcoran D."/>
            <person name="Baugh L.R."/>
            <person name="Kiontke K."/>
            <person name="Gunsalus K."/>
            <person name="Fitch D.H."/>
            <person name="Piano F."/>
        </authorList>
    </citation>
    <scope>NUCLEOTIDE SEQUENCE [LARGE SCALE GENOMIC DNA]</scope>
    <source>
        <strain evidence="2">PF1309</strain>
    </source>
</reference>
<dbReference type="STRING" id="2018661.A0A2A2LUF1"/>
<feature type="compositionally biased region" description="Basic and acidic residues" evidence="1">
    <location>
        <begin position="123"/>
        <end position="140"/>
    </location>
</feature>
<dbReference type="Proteomes" id="UP000218231">
    <property type="component" value="Unassembled WGS sequence"/>
</dbReference>
<evidence type="ECO:0000313" key="3">
    <source>
        <dbReference type="Proteomes" id="UP000218231"/>
    </source>
</evidence>
<proteinExistence type="predicted"/>
<protein>
    <submittedName>
        <fullName evidence="2">Uncharacterized protein</fullName>
    </submittedName>
</protein>
<name>A0A2A2LUF1_9BILA</name>
<keyword evidence="3" id="KW-1185">Reference proteome</keyword>
<organism evidence="2 3">
    <name type="scientific">Diploscapter pachys</name>
    <dbReference type="NCBI Taxonomy" id="2018661"/>
    <lineage>
        <taxon>Eukaryota</taxon>
        <taxon>Metazoa</taxon>
        <taxon>Ecdysozoa</taxon>
        <taxon>Nematoda</taxon>
        <taxon>Chromadorea</taxon>
        <taxon>Rhabditida</taxon>
        <taxon>Rhabditina</taxon>
        <taxon>Rhabditomorpha</taxon>
        <taxon>Rhabditoidea</taxon>
        <taxon>Rhabditidae</taxon>
        <taxon>Diploscapter</taxon>
    </lineage>
</organism>
<gene>
    <name evidence="2" type="ORF">WR25_16682</name>
</gene>
<dbReference type="AlphaFoldDB" id="A0A2A2LUF1"/>